<feature type="domain" description="VPS10" evidence="22">
    <location>
        <begin position="755"/>
        <end position="1398"/>
    </location>
</feature>
<sequence>MKGRSLLRTAAVLAAPLCRIAAIVAVASTPEAAVAAKDNPDIQISAFPYQPTNLDYFEDSDVILFHDYVEGIIYRSPDAGASWDKVTAIPAQEAARLVMHEFDNNRAYVLTGGVVHYRTEDRGKSWQPFMTDAEMSLFQDDALTFHAGDPDRIIFNGMDFDIAAFTEVAMYTTDGFRSDAKFLRGNTAGCWWARSSDLFTTGQADLDADRILCIVRDALSPFKQDQRLLVSDNFFSATPQSNGAIQEFEPNLDTNRPVQGVVNLAAVKRYLLVATTSLNTDEMALFVTDDTLRWHRAVFPVNERVNQGGYTVLESTNYSIQIDVTNTRPSDPMGVLFTSNSNGTFFTRNADYTNRNVRGHVDFEKISGIQGIFLVNRVANGEAVHNSRAPKHIVTEITFDDGRTFAPVKVGKNKDKDGDKGKRENESEAEHLHLHSVTDLNNVGRVYSSPAPGLVMAIGNTGESLDAYKDGNLYVSDDAGVTWIEALKGPHKYEFGDQGSILLAVRDAADVDELSYSLDHGQTWRVTKLPDGLKVRPYILTTTQDSTSLKFVLVGEARDRWHIIAIDFEGLHEATCKPSDLEDWWARVDDKGEPTCLMGHTQKYNRRKKNAECFLKQEFKDPVVQTTDCECTDLDFECDYNFRRDDKGECVQAGPIVSPEDACGPDAKPDDTFMGSSGYRLIPGNTCRRKGGGQKDALVEHKCSESVAPPNAPATGKIETTLVDFKLDRYNNFEKHYLERGDSSSVKEESIIMRPIDRTLNEGGPLFVTNDHGKTWTKPDVFDDVPIWAVFPHEYFREVVFFVTHKERVIYTIDHGQHYHEFDVPYPADLESEVPPLVFHPDKKDWLIWVGKKCERTGECYKEASYSKDRGDNWSTLLRYVERCEFIGSSAYKFRKPEAVLCLARAREEAGDAETNPLQLMSTDDWFEDSKVVHQEDVRGFATMAEFIVVAAENPEKHSLRALASLDGETYAEAHFPANLEVPIQHEYTVLDSSTHAVNLFVTTKMERDQRYGTIIKSNSNGTSYVMSISGVNCDNRYFVDFEKILGLEGVVLVNVVANRDDEKAPKKVLQTKISHNDGAEWAFLPPPAKDLDGKDYGCKPRKGASDGGDEACALHIHGYTEREDHRKTYSSSGAVGLMFGVGNVGAHLGSMDEADTFMTTDAGISWRHVKKGAWTWQFGDQGSIIVLVPRSGRTRTVSYTTDEGVTWNDHTFSDTDVTVLDITTLRSGASRNFLLWCRSESSHVFTVNLDFSGLTDRPCEHDDKDVAKSDYYLWSPGHPLMPATQCLFGHVSQYLRKKTDRTCYNGYKIQHLYNVENCTCSRRDYECDYNFELDNHGQCSLVSGLEPLSKERWCAEHPDAVDYYPPTGFRRIPLTTCQGGVEYDKMSEPKACQNHEDEFERKHRGPSGVVIFFAVVIPVGLAAAAGWWVYRNWSGKFGAIRLGEHGTARFTVDSDAPYIRYPVMGAAALVAVVGTLPLGGGGSRGAWSRLGFGGGGTRRFTTRDSFARGRGDYAIVDDDEGELLGDDSDDEV</sequence>
<dbReference type="InterPro" id="IPR031778">
    <property type="entry name" value="Sortilin_N"/>
</dbReference>
<feature type="compositionally biased region" description="Basic and acidic residues" evidence="19">
    <location>
        <begin position="412"/>
        <end position="429"/>
    </location>
</feature>
<keyword evidence="4" id="KW-0813">Transport</keyword>
<evidence type="ECO:0000256" key="1">
    <source>
        <dbReference type="ARBA" id="ARBA00004166"/>
    </source>
</evidence>
<evidence type="ECO:0000256" key="5">
    <source>
        <dbReference type="ARBA" id="ARBA00022692"/>
    </source>
</evidence>
<comment type="subcellular location">
    <subcellularLocation>
        <location evidence="1">Golgi apparatus</location>
        <location evidence="1">trans-Golgi network membrane</location>
        <topology evidence="1">Multi-pass membrane protein</topology>
    </subcellularLocation>
    <subcellularLocation>
        <location evidence="2">Prevacuolar compartment membrane</location>
        <topology evidence="2">Multi-pass membrane protein</topology>
    </subcellularLocation>
</comment>
<dbReference type="GO" id="GO:0006896">
    <property type="term" value="P:Golgi to vacuole transport"/>
    <property type="evidence" value="ECO:0007669"/>
    <property type="project" value="TreeGrafter"/>
</dbReference>
<comment type="function">
    <text evidence="13">Functions as a sorting receptor in the Golgi compartment required for the intracellular sorting and delivery of soluble vacuolar proteins, like carboxypeptidase Y (CPY) and proteinase A. Executes multiple rounds of sorting by cycling between the late Golgi and a prevacuolar endosome-like compartment.</text>
</comment>
<evidence type="ECO:0000256" key="10">
    <source>
        <dbReference type="ARBA" id="ARBA00023136"/>
    </source>
</evidence>
<evidence type="ECO:0000256" key="20">
    <source>
        <dbReference type="SAM" id="Phobius"/>
    </source>
</evidence>
<evidence type="ECO:0000256" key="2">
    <source>
        <dbReference type="ARBA" id="ARBA00004488"/>
    </source>
</evidence>
<feature type="domain" description="VPS10" evidence="22">
    <location>
        <begin position="62"/>
        <end position="708"/>
    </location>
</feature>
<dbReference type="GO" id="GO:0005794">
    <property type="term" value="C:Golgi apparatus"/>
    <property type="evidence" value="ECO:0007669"/>
    <property type="project" value="UniProtKB-SubCell"/>
</dbReference>
<reference evidence="23 24" key="1">
    <citation type="journal article" date="2016" name="Genome Biol. Evol.">
        <title>Divergent and convergent evolution of fungal pathogenicity.</title>
        <authorList>
            <person name="Shang Y."/>
            <person name="Xiao G."/>
            <person name="Zheng P."/>
            <person name="Cen K."/>
            <person name="Zhan S."/>
            <person name="Wang C."/>
        </authorList>
    </citation>
    <scope>NUCLEOTIDE SEQUENCE [LARGE SCALE GENOMIC DNA]</scope>
    <source>
        <strain evidence="23 24">RCEF 264</strain>
    </source>
</reference>
<keyword evidence="6" id="KW-0677">Repeat</keyword>
<keyword evidence="11" id="KW-0675">Receptor</keyword>
<name>A0A168ADT3_9HYPO</name>
<keyword evidence="7" id="KW-0653">Protein transport</keyword>
<evidence type="ECO:0000256" key="16">
    <source>
        <dbReference type="ARBA" id="ARBA00031902"/>
    </source>
</evidence>
<dbReference type="Pfam" id="PF15902">
    <property type="entry name" value="Sortilin-Vps10"/>
    <property type="match status" value="2"/>
</dbReference>
<dbReference type="Pfam" id="PF15901">
    <property type="entry name" value="Sortilin_C"/>
    <property type="match status" value="2"/>
</dbReference>
<evidence type="ECO:0000256" key="18">
    <source>
        <dbReference type="ARBA" id="ARBA00032910"/>
    </source>
</evidence>
<feature type="transmembrane region" description="Helical" evidence="20">
    <location>
        <begin position="1410"/>
        <end position="1431"/>
    </location>
</feature>
<feature type="region of interest" description="Disordered" evidence="19">
    <location>
        <begin position="408"/>
        <end position="429"/>
    </location>
</feature>
<evidence type="ECO:0000256" key="21">
    <source>
        <dbReference type="SAM" id="SignalP"/>
    </source>
</evidence>
<accession>A0A168ADT3</accession>
<dbReference type="GO" id="GO:0005829">
    <property type="term" value="C:cytosol"/>
    <property type="evidence" value="ECO:0007669"/>
    <property type="project" value="GOC"/>
</dbReference>
<evidence type="ECO:0000256" key="19">
    <source>
        <dbReference type="SAM" id="MobiDB-lite"/>
    </source>
</evidence>
<keyword evidence="5 20" id="KW-0812">Transmembrane</keyword>
<dbReference type="GO" id="GO:0006895">
    <property type="term" value="P:Golgi to endosome transport"/>
    <property type="evidence" value="ECO:0007669"/>
    <property type="project" value="TreeGrafter"/>
</dbReference>
<dbReference type="Gene3D" id="2.10.70.80">
    <property type="match status" value="2"/>
</dbReference>
<proteinExistence type="predicted"/>
<dbReference type="Gene3D" id="3.30.60.270">
    <property type="match status" value="2"/>
</dbReference>
<evidence type="ECO:0000256" key="4">
    <source>
        <dbReference type="ARBA" id="ARBA00022448"/>
    </source>
</evidence>
<evidence type="ECO:0000256" key="14">
    <source>
        <dbReference type="ARBA" id="ARBA00031250"/>
    </source>
</evidence>
<dbReference type="Proteomes" id="UP000076874">
    <property type="component" value="Unassembled WGS sequence"/>
</dbReference>
<evidence type="ECO:0000256" key="6">
    <source>
        <dbReference type="ARBA" id="ARBA00022737"/>
    </source>
</evidence>
<evidence type="ECO:0000256" key="13">
    <source>
        <dbReference type="ARBA" id="ARBA00025569"/>
    </source>
</evidence>
<dbReference type="GO" id="GO:0006623">
    <property type="term" value="P:protein targeting to vacuole"/>
    <property type="evidence" value="ECO:0007669"/>
    <property type="project" value="TreeGrafter"/>
</dbReference>
<evidence type="ECO:0000313" key="23">
    <source>
        <dbReference type="EMBL" id="OAA68613.1"/>
    </source>
</evidence>
<dbReference type="OrthoDB" id="443634at2759"/>
<gene>
    <name evidence="23" type="ORF">SPI_00808</name>
</gene>
<dbReference type="GO" id="GO:0016020">
    <property type="term" value="C:membrane"/>
    <property type="evidence" value="ECO:0007669"/>
    <property type="project" value="InterPro"/>
</dbReference>
<evidence type="ECO:0000256" key="12">
    <source>
        <dbReference type="ARBA" id="ARBA00023180"/>
    </source>
</evidence>
<dbReference type="STRING" id="1081102.A0A168ADT3"/>
<keyword evidence="12" id="KW-0325">Glycoprotein</keyword>
<keyword evidence="10 20" id="KW-0472">Membrane</keyword>
<dbReference type="InterPro" id="IPR050310">
    <property type="entry name" value="VPS10-sortilin"/>
</dbReference>
<evidence type="ECO:0000313" key="24">
    <source>
        <dbReference type="Proteomes" id="UP000076874"/>
    </source>
</evidence>
<feature type="signal peptide" evidence="21">
    <location>
        <begin position="1"/>
        <end position="22"/>
    </location>
</feature>
<dbReference type="FunFam" id="3.30.60.270:FF:000005">
    <property type="entry name" value="Sortilin"/>
    <property type="match status" value="2"/>
</dbReference>
<comment type="caution">
    <text evidence="23">The sequence shown here is derived from an EMBL/GenBank/DDBJ whole genome shotgun (WGS) entry which is preliminary data.</text>
</comment>
<dbReference type="InterPro" id="IPR031777">
    <property type="entry name" value="Sortilin_C"/>
</dbReference>
<evidence type="ECO:0000256" key="8">
    <source>
        <dbReference type="ARBA" id="ARBA00022989"/>
    </source>
</evidence>
<dbReference type="PANTHER" id="PTHR12106">
    <property type="entry name" value="SORTILIN RELATED"/>
    <property type="match status" value="1"/>
</dbReference>
<dbReference type="Gene3D" id="2.130.10.10">
    <property type="entry name" value="YVTN repeat-like/Quinoprotein amine dehydrogenase"/>
    <property type="match status" value="1"/>
</dbReference>
<dbReference type="InterPro" id="IPR015943">
    <property type="entry name" value="WD40/YVTN_repeat-like_dom_sf"/>
</dbReference>
<organism evidence="23 24">
    <name type="scientific">Niveomyces insectorum RCEF 264</name>
    <dbReference type="NCBI Taxonomy" id="1081102"/>
    <lineage>
        <taxon>Eukaryota</taxon>
        <taxon>Fungi</taxon>
        <taxon>Dikarya</taxon>
        <taxon>Ascomycota</taxon>
        <taxon>Pezizomycotina</taxon>
        <taxon>Sordariomycetes</taxon>
        <taxon>Hypocreomycetidae</taxon>
        <taxon>Hypocreales</taxon>
        <taxon>Cordycipitaceae</taxon>
        <taxon>Niveomyces</taxon>
    </lineage>
</organism>
<feature type="chain" id="PRO_5007895348" description="Vacuolar protein sorting/targeting protein 10" evidence="21">
    <location>
        <begin position="23"/>
        <end position="1533"/>
    </location>
</feature>
<evidence type="ECO:0000256" key="3">
    <source>
        <dbReference type="ARBA" id="ARBA00015369"/>
    </source>
</evidence>
<evidence type="ECO:0000256" key="9">
    <source>
        <dbReference type="ARBA" id="ARBA00023034"/>
    </source>
</evidence>
<keyword evidence="21" id="KW-0732">Signal</keyword>
<evidence type="ECO:0000256" key="17">
    <source>
        <dbReference type="ARBA" id="ARBA00032705"/>
    </source>
</evidence>
<keyword evidence="9" id="KW-0333">Golgi apparatus</keyword>
<dbReference type="SUPFAM" id="SSF110296">
    <property type="entry name" value="Oligoxyloglucan reducing end-specific cellobiohydrolase"/>
    <property type="match status" value="2"/>
</dbReference>
<evidence type="ECO:0000259" key="22">
    <source>
        <dbReference type="SMART" id="SM00602"/>
    </source>
</evidence>
<evidence type="ECO:0000256" key="11">
    <source>
        <dbReference type="ARBA" id="ARBA00023170"/>
    </source>
</evidence>
<dbReference type="SMART" id="SM00602">
    <property type="entry name" value="VPS10"/>
    <property type="match status" value="2"/>
</dbReference>
<dbReference type="InterPro" id="IPR006581">
    <property type="entry name" value="VPS10"/>
</dbReference>
<protein>
    <recommendedName>
        <fullName evidence="3">Vacuolar protein sorting/targeting protein 10</fullName>
    </recommendedName>
    <alternativeName>
        <fullName evidence="15">Carboxypeptidase Y receptor</fullName>
    </alternativeName>
    <alternativeName>
        <fullName evidence="14 16">Sortilin VPS10</fullName>
    </alternativeName>
    <alternativeName>
        <fullName evidence="17 18">Vacuolar carboxypeptidase Sorting receptor VPS10</fullName>
    </alternativeName>
</protein>
<dbReference type="EMBL" id="AZHD01000001">
    <property type="protein sequence ID" value="OAA68613.1"/>
    <property type="molecule type" value="Genomic_DNA"/>
</dbReference>
<dbReference type="PANTHER" id="PTHR12106:SF27">
    <property type="entry name" value="SORTILIN-RELATED RECEPTOR"/>
    <property type="match status" value="1"/>
</dbReference>
<evidence type="ECO:0000256" key="7">
    <source>
        <dbReference type="ARBA" id="ARBA00022927"/>
    </source>
</evidence>
<keyword evidence="8 20" id="KW-1133">Transmembrane helix</keyword>
<evidence type="ECO:0000256" key="15">
    <source>
        <dbReference type="ARBA" id="ARBA00031354"/>
    </source>
</evidence>
<keyword evidence="24" id="KW-1185">Reference proteome</keyword>